<dbReference type="Gramene" id="RZC43844">
    <property type="protein sequence ID" value="RZC43844"/>
    <property type="gene ID" value="C5167_036790"/>
</dbReference>
<accession>A0A4Y7I4Z7</accession>
<keyword evidence="2" id="KW-1185">Reference proteome</keyword>
<proteinExistence type="predicted"/>
<evidence type="ECO:0000313" key="1">
    <source>
        <dbReference type="EMBL" id="RZC43844.1"/>
    </source>
</evidence>
<dbReference type="EMBL" id="CM010715">
    <property type="protein sequence ID" value="RZC43844.1"/>
    <property type="molecule type" value="Genomic_DNA"/>
</dbReference>
<gene>
    <name evidence="1" type="ORF">C5167_036790</name>
</gene>
<name>A0A4Y7I4Z7_PAPSO</name>
<protein>
    <submittedName>
        <fullName evidence="1">Uncharacterized protein</fullName>
    </submittedName>
</protein>
<organism evidence="1 2">
    <name type="scientific">Papaver somniferum</name>
    <name type="common">Opium poppy</name>
    <dbReference type="NCBI Taxonomy" id="3469"/>
    <lineage>
        <taxon>Eukaryota</taxon>
        <taxon>Viridiplantae</taxon>
        <taxon>Streptophyta</taxon>
        <taxon>Embryophyta</taxon>
        <taxon>Tracheophyta</taxon>
        <taxon>Spermatophyta</taxon>
        <taxon>Magnoliopsida</taxon>
        <taxon>Ranunculales</taxon>
        <taxon>Papaveraceae</taxon>
        <taxon>Papaveroideae</taxon>
        <taxon>Papaver</taxon>
    </lineage>
</organism>
<dbReference type="Proteomes" id="UP000316621">
    <property type="component" value="Chromosome 1"/>
</dbReference>
<evidence type="ECO:0000313" key="2">
    <source>
        <dbReference type="Proteomes" id="UP000316621"/>
    </source>
</evidence>
<dbReference type="AlphaFoldDB" id="A0A4Y7I4Z7"/>
<sequence length="68" mass="7557">MAGDAPLTMKAMQTIVADRQYREFAAPGLHAPSSFEILTLAPILKAKNIMNSQYNEQSENKPRTNSFT</sequence>
<reference evidence="1 2" key="1">
    <citation type="journal article" date="2018" name="Science">
        <title>The opium poppy genome and morphinan production.</title>
        <authorList>
            <person name="Guo L."/>
            <person name="Winzer T."/>
            <person name="Yang X."/>
            <person name="Li Y."/>
            <person name="Ning Z."/>
            <person name="He Z."/>
            <person name="Teodor R."/>
            <person name="Lu Y."/>
            <person name="Bowser T.A."/>
            <person name="Graham I.A."/>
            <person name="Ye K."/>
        </authorList>
    </citation>
    <scope>NUCLEOTIDE SEQUENCE [LARGE SCALE GENOMIC DNA]</scope>
    <source>
        <strain evidence="2">cv. HN1</strain>
        <tissue evidence="1">Leaves</tissue>
    </source>
</reference>